<sequence>MYIVNENNVPISTMVVRGEGWNKWVRELDSPDEPTNAVCATQSDLTTGPSRTIDLTKHCKYHDVKGHDTTECKSLYAHYLLSLASGDFKFEPLKAKPKFELQIRASKSFKFEPLKIKKEEPSARRPAKAEKTKRSSKTKIRLQRMTLKTTLLLTKNTRQTAGEYNSDDTDLRLTLNARKSQRVLTSGPVLKERPKGSDSDLRDKLNANMCDLRVLLNRSKPTDLRLQLERTKTPCNSRLPQNDDDAPTDLRAFLNSKRVNSRPRLNVIMGGSPPCGNSVRFIKDYHRNAATS</sequence>
<reference evidence="2" key="1">
    <citation type="submission" date="2019-12" db="EMBL/GenBank/DDBJ databases">
        <title>Genome sequencing and annotation of Brassica cretica.</title>
        <authorList>
            <person name="Studholme D.J."/>
            <person name="Sarris P."/>
        </authorList>
    </citation>
    <scope>NUCLEOTIDE SEQUENCE</scope>
    <source>
        <strain evidence="2">PFS-109/04</strain>
        <tissue evidence="2">Leaf</tissue>
    </source>
</reference>
<gene>
    <name evidence="2" type="ORF">F2Q69_00005576</name>
</gene>
<evidence type="ECO:0000313" key="2">
    <source>
        <dbReference type="EMBL" id="KAF3513269.1"/>
    </source>
</evidence>
<name>A0A8S9PCR4_BRACR</name>
<organism evidence="2 3">
    <name type="scientific">Brassica cretica</name>
    <name type="common">Mustard</name>
    <dbReference type="NCBI Taxonomy" id="69181"/>
    <lineage>
        <taxon>Eukaryota</taxon>
        <taxon>Viridiplantae</taxon>
        <taxon>Streptophyta</taxon>
        <taxon>Embryophyta</taxon>
        <taxon>Tracheophyta</taxon>
        <taxon>Spermatophyta</taxon>
        <taxon>Magnoliopsida</taxon>
        <taxon>eudicotyledons</taxon>
        <taxon>Gunneridae</taxon>
        <taxon>Pentapetalae</taxon>
        <taxon>rosids</taxon>
        <taxon>malvids</taxon>
        <taxon>Brassicales</taxon>
        <taxon>Brassicaceae</taxon>
        <taxon>Brassiceae</taxon>
        <taxon>Brassica</taxon>
    </lineage>
</organism>
<dbReference type="Proteomes" id="UP000712600">
    <property type="component" value="Unassembled WGS sequence"/>
</dbReference>
<comment type="caution">
    <text evidence="2">The sequence shown here is derived from an EMBL/GenBank/DDBJ whole genome shotgun (WGS) entry which is preliminary data.</text>
</comment>
<dbReference type="EMBL" id="QGKX02001521">
    <property type="protein sequence ID" value="KAF3513269.1"/>
    <property type="molecule type" value="Genomic_DNA"/>
</dbReference>
<evidence type="ECO:0000256" key="1">
    <source>
        <dbReference type="SAM" id="MobiDB-lite"/>
    </source>
</evidence>
<proteinExistence type="predicted"/>
<accession>A0A8S9PCR4</accession>
<feature type="compositionally biased region" description="Basic and acidic residues" evidence="1">
    <location>
        <begin position="116"/>
        <end position="133"/>
    </location>
</feature>
<dbReference type="AlphaFoldDB" id="A0A8S9PCR4"/>
<protein>
    <submittedName>
        <fullName evidence="2">Uncharacterized protein</fullName>
    </submittedName>
</protein>
<evidence type="ECO:0000313" key="3">
    <source>
        <dbReference type="Proteomes" id="UP000712600"/>
    </source>
</evidence>
<feature type="region of interest" description="Disordered" evidence="1">
    <location>
        <begin position="116"/>
        <end position="138"/>
    </location>
</feature>